<evidence type="ECO:0000313" key="12">
    <source>
        <dbReference type="Proteomes" id="UP000282321"/>
    </source>
</evidence>
<dbReference type="SUPFAM" id="SSF47384">
    <property type="entry name" value="Homodimeric domain of signal transducing histidine kinase"/>
    <property type="match status" value="1"/>
</dbReference>
<dbReference type="Pfam" id="PF02518">
    <property type="entry name" value="HATPase_c"/>
    <property type="match status" value="1"/>
</dbReference>
<protein>
    <recommendedName>
        <fullName evidence="2">histidine kinase</fullName>
        <ecNumber evidence="2">2.7.13.3</ecNumber>
    </recommendedName>
</protein>
<proteinExistence type="predicted"/>
<organism evidence="11 12">
    <name type="scientific">candidate division TA06 bacterium</name>
    <dbReference type="NCBI Taxonomy" id="2250710"/>
    <lineage>
        <taxon>Bacteria</taxon>
        <taxon>Bacteria division TA06</taxon>
    </lineage>
</organism>
<dbReference type="GO" id="GO:0000156">
    <property type="term" value="F:phosphorelay response regulator activity"/>
    <property type="evidence" value="ECO:0007669"/>
    <property type="project" value="TreeGrafter"/>
</dbReference>
<dbReference type="InterPro" id="IPR036890">
    <property type="entry name" value="HATPase_C_sf"/>
</dbReference>
<dbReference type="EC" id="2.7.13.3" evidence="2"/>
<dbReference type="PANTHER" id="PTHR42878">
    <property type="entry name" value="TWO-COMPONENT HISTIDINE KINASE"/>
    <property type="match status" value="1"/>
</dbReference>
<evidence type="ECO:0000259" key="10">
    <source>
        <dbReference type="PROSITE" id="PS50109"/>
    </source>
</evidence>
<keyword evidence="4" id="KW-0808">Transferase</keyword>
<dbReference type="SMART" id="SM00388">
    <property type="entry name" value="HisKA"/>
    <property type="match status" value="1"/>
</dbReference>
<evidence type="ECO:0000313" key="11">
    <source>
        <dbReference type="EMBL" id="RKX64964.1"/>
    </source>
</evidence>
<dbReference type="InterPro" id="IPR003661">
    <property type="entry name" value="HisK_dim/P_dom"/>
</dbReference>
<reference evidence="11 12" key="1">
    <citation type="submission" date="2018-06" db="EMBL/GenBank/DDBJ databases">
        <title>Extensive metabolic versatility and redundancy in microbially diverse, dynamic hydrothermal sediments.</title>
        <authorList>
            <person name="Dombrowski N."/>
            <person name="Teske A."/>
            <person name="Baker B.J."/>
        </authorList>
    </citation>
    <scope>NUCLEOTIDE SEQUENCE [LARGE SCALE GENOMIC DNA]</scope>
    <source>
        <strain evidence="11">B35_G9</strain>
    </source>
</reference>
<keyword evidence="7" id="KW-0067">ATP-binding</keyword>
<dbReference type="PROSITE" id="PS50109">
    <property type="entry name" value="HIS_KIN"/>
    <property type="match status" value="1"/>
</dbReference>
<evidence type="ECO:0000256" key="8">
    <source>
        <dbReference type="ARBA" id="ARBA00023012"/>
    </source>
</evidence>
<feature type="domain" description="Histidine kinase" evidence="10">
    <location>
        <begin position="284"/>
        <end position="472"/>
    </location>
</feature>
<dbReference type="InterPro" id="IPR050351">
    <property type="entry name" value="BphY/WalK/GraS-like"/>
</dbReference>
<dbReference type="SMART" id="SM00387">
    <property type="entry name" value="HATPase_c"/>
    <property type="match status" value="1"/>
</dbReference>
<keyword evidence="5" id="KW-0547">Nucleotide-binding</keyword>
<keyword evidence="6" id="KW-0418">Kinase</keyword>
<dbReference type="InterPro" id="IPR036097">
    <property type="entry name" value="HisK_dim/P_sf"/>
</dbReference>
<dbReference type="CDD" id="cd00082">
    <property type="entry name" value="HisKA"/>
    <property type="match status" value="1"/>
</dbReference>
<keyword evidence="3" id="KW-0597">Phosphoprotein</keyword>
<evidence type="ECO:0000256" key="1">
    <source>
        <dbReference type="ARBA" id="ARBA00000085"/>
    </source>
</evidence>
<keyword evidence="9" id="KW-0472">Membrane</keyword>
<comment type="catalytic activity">
    <reaction evidence="1">
        <text>ATP + protein L-histidine = ADP + protein N-phospho-L-histidine.</text>
        <dbReference type="EC" id="2.7.13.3"/>
    </reaction>
</comment>
<dbReference type="InterPro" id="IPR005467">
    <property type="entry name" value="His_kinase_dom"/>
</dbReference>
<dbReference type="Pfam" id="PF00512">
    <property type="entry name" value="HisKA"/>
    <property type="match status" value="1"/>
</dbReference>
<evidence type="ECO:0000256" key="2">
    <source>
        <dbReference type="ARBA" id="ARBA00012438"/>
    </source>
</evidence>
<accession>A0A660S5V5</accession>
<dbReference type="InterPro" id="IPR004358">
    <property type="entry name" value="Sig_transdc_His_kin-like_C"/>
</dbReference>
<evidence type="ECO:0000256" key="6">
    <source>
        <dbReference type="ARBA" id="ARBA00022777"/>
    </source>
</evidence>
<dbReference type="EMBL" id="QNBC01000120">
    <property type="protein sequence ID" value="RKX64964.1"/>
    <property type="molecule type" value="Genomic_DNA"/>
</dbReference>
<dbReference type="InterPro" id="IPR003594">
    <property type="entry name" value="HATPase_dom"/>
</dbReference>
<gene>
    <name evidence="11" type="ORF">DRP44_07345</name>
</gene>
<dbReference type="GO" id="GO:0000155">
    <property type="term" value="F:phosphorelay sensor kinase activity"/>
    <property type="evidence" value="ECO:0007669"/>
    <property type="project" value="InterPro"/>
</dbReference>
<dbReference type="SUPFAM" id="SSF55874">
    <property type="entry name" value="ATPase domain of HSP90 chaperone/DNA topoisomerase II/histidine kinase"/>
    <property type="match status" value="1"/>
</dbReference>
<evidence type="ECO:0000256" key="5">
    <source>
        <dbReference type="ARBA" id="ARBA00022741"/>
    </source>
</evidence>
<keyword evidence="9" id="KW-1133">Transmembrane helix</keyword>
<keyword evidence="8" id="KW-0902">Two-component regulatory system</keyword>
<dbReference type="Gene3D" id="1.10.287.130">
    <property type="match status" value="1"/>
</dbReference>
<dbReference type="GO" id="GO:0007234">
    <property type="term" value="P:osmosensory signaling via phosphorelay pathway"/>
    <property type="evidence" value="ECO:0007669"/>
    <property type="project" value="TreeGrafter"/>
</dbReference>
<dbReference type="CDD" id="cd00075">
    <property type="entry name" value="HATPase"/>
    <property type="match status" value="1"/>
</dbReference>
<dbReference type="PANTHER" id="PTHR42878:SF7">
    <property type="entry name" value="SENSOR HISTIDINE KINASE GLRK"/>
    <property type="match status" value="1"/>
</dbReference>
<dbReference type="GO" id="GO:0030295">
    <property type="term" value="F:protein kinase activator activity"/>
    <property type="evidence" value="ECO:0007669"/>
    <property type="project" value="TreeGrafter"/>
</dbReference>
<dbReference type="Gene3D" id="3.30.565.10">
    <property type="entry name" value="Histidine kinase-like ATPase, C-terminal domain"/>
    <property type="match status" value="1"/>
</dbReference>
<dbReference type="GO" id="GO:0005524">
    <property type="term" value="F:ATP binding"/>
    <property type="evidence" value="ECO:0007669"/>
    <property type="project" value="UniProtKB-KW"/>
</dbReference>
<evidence type="ECO:0000256" key="7">
    <source>
        <dbReference type="ARBA" id="ARBA00022840"/>
    </source>
</evidence>
<dbReference type="AlphaFoldDB" id="A0A660S5V5"/>
<comment type="caution">
    <text evidence="11">The sequence shown here is derived from an EMBL/GenBank/DDBJ whole genome shotgun (WGS) entry which is preliminary data.</text>
</comment>
<dbReference type="PRINTS" id="PR00344">
    <property type="entry name" value="BCTRLSENSOR"/>
</dbReference>
<sequence>MIRNDTAFLRNNNLFIAEKRDSWIKIFIYDIKSVAAGNDSLNFGAFLRRIRDKTNTIYFIWQDLNGIIAATGNISRISSINSDTFLTNALRSGSYKYRFITFEGKKGVEIVKCINKDQNQILRICFNAVPLYTAIKKVFFMFIILSVLILTVAIAIFMLLYNKRRIDIITQENLFNREIIKSVFNGIESPVVIFDGKGSIILKNRYFDEIEDELIRVRSLDNLNDETIEIDKRLFSVFLSNIDVENTEKVYKLAIFIDRTDRIHLEEVEREQKRQKENEEFIAEFAHQVKNPLNAISMAAQRLLSSRKFDEEIVGIIYEEISQLNKRIGEFLEKIRENSKDKICINDVLSDICRLYRIETDEKDIKLLCNIPEERYYLSIKKIDITNIMNNLIKNAIESFEKERREGKYIKILLEKKEKSVVIVVEDNGKRIRNESVKKIFEKGYSEKSSGTGLGLYVVKKIIERYNGEIELILPDTGCKIFKIGFRYGRM</sequence>
<keyword evidence="9" id="KW-0812">Transmembrane</keyword>
<evidence type="ECO:0000256" key="9">
    <source>
        <dbReference type="SAM" id="Phobius"/>
    </source>
</evidence>
<name>A0A660S5V5_UNCT6</name>
<dbReference type="Proteomes" id="UP000282321">
    <property type="component" value="Unassembled WGS sequence"/>
</dbReference>
<feature type="transmembrane region" description="Helical" evidence="9">
    <location>
        <begin position="138"/>
        <end position="161"/>
    </location>
</feature>
<evidence type="ECO:0000256" key="4">
    <source>
        <dbReference type="ARBA" id="ARBA00022679"/>
    </source>
</evidence>
<evidence type="ECO:0000256" key="3">
    <source>
        <dbReference type="ARBA" id="ARBA00022553"/>
    </source>
</evidence>